<dbReference type="STRING" id="81824.A9V2A4"/>
<keyword evidence="3" id="KW-0256">Endoplasmic reticulum</keyword>
<evidence type="ECO:0000313" key="10">
    <source>
        <dbReference type="Proteomes" id="UP000001357"/>
    </source>
</evidence>
<keyword evidence="5" id="KW-0443">Lipid metabolism</keyword>
<evidence type="ECO:0000313" key="9">
    <source>
        <dbReference type="EMBL" id="EDQ88224.1"/>
    </source>
</evidence>
<organism evidence="9 10">
    <name type="scientific">Monosiga brevicollis</name>
    <name type="common">Choanoflagellate</name>
    <dbReference type="NCBI Taxonomy" id="81824"/>
    <lineage>
        <taxon>Eukaryota</taxon>
        <taxon>Choanoflagellata</taxon>
        <taxon>Craspedida</taxon>
        <taxon>Salpingoecidae</taxon>
        <taxon>Monosiga</taxon>
    </lineage>
</organism>
<dbReference type="FunCoup" id="A9V2A4">
    <property type="interactions" value="403"/>
</dbReference>
<dbReference type="AlphaFoldDB" id="A9V2A4"/>
<gene>
    <name evidence="9" type="ORF">MONBRDRAFT_26410</name>
</gene>
<feature type="compositionally biased region" description="Basic residues" evidence="7">
    <location>
        <begin position="396"/>
        <end position="406"/>
    </location>
</feature>
<dbReference type="GO" id="GO:0006629">
    <property type="term" value="P:lipid metabolic process"/>
    <property type="evidence" value="ECO:0007669"/>
    <property type="project" value="UniProtKB-KW"/>
</dbReference>
<comment type="subcellular location">
    <subcellularLocation>
        <location evidence="1">Endoplasmic reticulum membrane</location>
        <topology evidence="1">Multi-pass membrane protein</topology>
    </subcellularLocation>
</comment>
<evidence type="ECO:0000256" key="6">
    <source>
        <dbReference type="ARBA" id="ARBA00023136"/>
    </source>
</evidence>
<feature type="transmembrane region" description="Helical" evidence="8">
    <location>
        <begin position="34"/>
        <end position="63"/>
    </location>
</feature>
<dbReference type="GO" id="GO:0140042">
    <property type="term" value="P:lipid droplet formation"/>
    <property type="evidence" value="ECO:0007669"/>
    <property type="project" value="UniProtKB-ARBA"/>
</dbReference>
<evidence type="ECO:0000256" key="4">
    <source>
        <dbReference type="ARBA" id="ARBA00022989"/>
    </source>
</evidence>
<name>A9V2A4_MONBE</name>
<dbReference type="KEGG" id="mbr:MONBRDRAFT_26410"/>
<evidence type="ECO:0008006" key="11">
    <source>
        <dbReference type="Google" id="ProtNLM"/>
    </source>
</evidence>
<sequence length="406" mass="44195">MKSASEVIDLLLLRLVQLGTDLWYHPAIQILRKFCLLTAFLLAVFHVMLGAGVVIYGLFYYAYVPKAAYEWPVHLTQTGAEPLASIVPLSPYTGGPTHTPTSVLSARTGSFTATCHLLYSLEQAFELPTEATPLGTPFPALSGKSSETQQSAPPTAQPGPLAPSTAIVTSQAWHLAATAPHIHSIRRSAMIPYRSTMVDTLRKALLIVPLTLGLLTESDTVFIPLFEHFVDDLEAPVQYARIEVSAPRLQVQSARLIAKANMKGMAYWMYHWYISSFFVGVNAIAGTLTVLAFVVLIAVFQREATAFFSLEATPEAWQAEQPEALASKPRTVPEGLVLDPITNLFVLPAEESEAAAVGNESDTLLELTEPDERHELDLDGAAAAGVESHPTEASLRHRHPHVLQTP</sequence>
<feature type="region of interest" description="Disordered" evidence="7">
    <location>
        <begin position="136"/>
        <end position="163"/>
    </location>
</feature>
<reference evidence="9 10" key="1">
    <citation type="journal article" date="2008" name="Nature">
        <title>The genome of the choanoflagellate Monosiga brevicollis and the origin of metazoans.</title>
        <authorList>
            <consortium name="JGI Sequencing"/>
            <person name="King N."/>
            <person name="Westbrook M.J."/>
            <person name="Young S.L."/>
            <person name="Kuo A."/>
            <person name="Abedin M."/>
            <person name="Chapman J."/>
            <person name="Fairclough S."/>
            <person name="Hellsten U."/>
            <person name="Isogai Y."/>
            <person name="Letunic I."/>
            <person name="Marr M."/>
            <person name="Pincus D."/>
            <person name="Putnam N."/>
            <person name="Rokas A."/>
            <person name="Wright K.J."/>
            <person name="Zuzow R."/>
            <person name="Dirks W."/>
            <person name="Good M."/>
            <person name="Goodstein D."/>
            <person name="Lemons D."/>
            <person name="Li W."/>
            <person name="Lyons J.B."/>
            <person name="Morris A."/>
            <person name="Nichols S."/>
            <person name="Richter D.J."/>
            <person name="Salamov A."/>
            <person name="Bork P."/>
            <person name="Lim W.A."/>
            <person name="Manning G."/>
            <person name="Miller W.T."/>
            <person name="McGinnis W."/>
            <person name="Shapiro H."/>
            <person name="Tjian R."/>
            <person name="Grigoriev I.V."/>
            <person name="Rokhsar D."/>
        </authorList>
    </citation>
    <scope>NUCLEOTIDE SEQUENCE [LARGE SCALE GENOMIC DNA]</scope>
    <source>
        <strain evidence="10">MX1 / ATCC 50154</strain>
    </source>
</reference>
<dbReference type="GeneID" id="5892139"/>
<feature type="compositionally biased region" description="Polar residues" evidence="7">
    <location>
        <begin position="143"/>
        <end position="154"/>
    </location>
</feature>
<dbReference type="eggNOG" id="KOG4200">
    <property type="taxonomic scope" value="Eukaryota"/>
</dbReference>
<feature type="transmembrane region" description="Helical" evidence="8">
    <location>
        <begin position="272"/>
        <end position="300"/>
    </location>
</feature>
<accession>A9V2A4</accession>
<evidence type="ECO:0000256" key="8">
    <source>
        <dbReference type="SAM" id="Phobius"/>
    </source>
</evidence>
<proteinExistence type="predicted"/>
<dbReference type="GO" id="GO:0019915">
    <property type="term" value="P:lipid storage"/>
    <property type="evidence" value="ECO:0000318"/>
    <property type="project" value="GO_Central"/>
</dbReference>
<evidence type="ECO:0000256" key="3">
    <source>
        <dbReference type="ARBA" id="ARBA00022824"/>
    </source>
</evidence>
<evidence type="ECO:0000256" key="1">
    <source>
        <dbReference type="ARBA" id="ARBA00004477"/>
    </source>
</evidence>
<keyword evidence="2 8" id="KW-0812">Transmembrane</keyword>
<dbReference type="PANTHER" id="PTHR21212:SF0">
    <property type="entry name" value="SEIPIN"/>
    <property type="match status" value="1"/>
</dbReference>
<evidence type="ECO:0000256" key="7">
    <source>
        <dbReference type="SAM" id="MobiDB-lite"/>
    </source>
</evidence>
<protein>
    <recommendedName>
        <fullName evidence="11">Seipin</fullName>
    </recommendedName>
</protein>
<dbReference type="Pfam" id="PF06775">
    <property type="entry name" value="Seipin"/>
    <property type="match status" value="1"/>
</dbReference>
<dbReference type="Proteomes" id="UP000001357">
    <property type="component" value="Unassembled WGS sequence"/>
</dbReference>
<dbReference type="RefSeq" id="XP_001746817.1">
    <property type="nucleotide sequence ID" value="XM_001746765.1"/>
</dbReference>
<dbReference type="CDD" id="cd23995">
    <property type="entry name" value="Seipin_BSCL2_like"/>
    <property type="match status" value="1"/>
</dbReference>
<keyword evidence="6 8" id="KW-0472">Membrane</keyword>
<dbReference type="InterPro" id="IPR009617">
    <property type="entry name" value="Seipin"/>
</dbReference>
<keyword evidence="10" id="KW-1185">Reference proteome</keyword>
<evidence type="ECO:0000256" key="2">
    <source>
        <dbReference type="ARBA" id="ARBA00022692"/>
    </source>
</evidence>
<keyword evidence="4 8" id="KW-1133">Transmembrane helix</keyword>
<dbReference type="EMBL" id="CH991555">
    <property type="protein sequence ID" value="EDQ88224.1"/>
    <property type="molecule type" value="Genomic_DNA"/>
</dbReference>
<evidence type="ECO:0000256" key="5">
    <source>
        <dbReference type="ARBA" id="ARBA00023098"/>
    </source>
</evidence>
<feature type="region of interest" description="Disordered" evidence="7">
    <location>
        <begin position="368"/>
        <end position="406"/>
    </location>
</feature>
<dbReference type="GO" id="GO:0034389">
    <property type="term" value="P:lipid droplet organization"/>
    <property type="evidence" value="ECO:0000318"/>
    <property type="project" value="GO_Central"/>
</dbReference>
<dbReference type="PANTHER" id="PTHR21212">
    <property type="entry name" value="BERNARDINELLI-SEIP CONGENITAL LIPODYSTROPHY 2 HOMOLOG BSCL2 PROTEIN"/>
    <property type="match status" value="1"/>
</dbReference>
<dbReference type="GO" id="GO:0005789">
    <property type="term" value="C:endoplasmic reticulum membrane"/>
    <property type="evidence" value="ECO:0000318"/>
    <property type="project" value="GO_Central"/>
</dbReference>
<dbReference type="InParanoid" id="A9V2A4"/>